<sequence>MAVVRRSEVWWVDFGEPLGSEPGYRRPALVVSSDRFNRSRIATVVVLPVTSNLRLASGPGNVELERGEAGLSKASVINVSQVVVVDRSRFDQRIGSLPTGVMVRVDAGLRLAFAL</sequence>
<dbReference type="Gene3D" id="2.30.30.110">
    <property type="match status" value="1"/>
</dbReference>
<dbReference type="InterPro" id="IPR003477">
    <property type="entry name" value="PemK-like"/>
</dbReference>
<evidence type="ECO:0000256" key="3">
    <source>
        <dbReference type="PIRNR" id="PIRNR033490"/>
    </source>
</evidence>
<evidence type="ECO:0000256" key="2">
    <source>
        <dbReference type="ARBA" id="ARBA00022649"/>
    </source>
</evidence>
<evidence type="ECO:0000313" key="4">
    <source>
        <dbReference type="EMBL" id="QUC08716.1"/>
    </source>
</evidence>
<dbReference type="SUPFAM" id="SSF50118">
    <property type="entry name" value="Cell growth inhibitor/plasmid maintenance toxic component"/>
    <property type="match status" value="1"/>
</dbReference>
<comment type="similarity">
    <text evidence="1 3">Belongs to the PemK/MazF family.</text>
</comment>
<dbReference type="Proteomes" id="UP000678513">
    <property type="component" value="Chromosome"/>
</dbReference>
<gene>
    <name evidence="4" type="ORF">J5A65_02940</name>
</gene>
<dbReference type="EMBL" id="CP072384">
    <property type="protein sequence ID" value="QUC08716.1"/>
    <property type="molecule type" value="Genomic_DNA"/>
</dbReference>
<evidence type="ECO:0000256" key="1">
    <source>
        <dbReference type="ARBA" id="ARBA00007521"/>
    </source>
</evidence>
<accession>A0ABX7Y6N6</accession>
<keyword evidence="3" id="KW-0255">Endonuclease</keyword>
<dbReference type="EC" id="3.1.-.-" evidence="3"/>
<dbReference type="Pfam" id="PF02452">
    <property type="entry name" value="PemK_toxin"/>
    <property type="match status" value="1"/>
</dbReference>
<evidence type="ECO:0000313" key="5">
    <source>
        <dbReference type="Proteomes" id="UP000678513"/>
    </source>
</evidence>
<dbReference type="PIRSF" id="PIRSF033490">
    <property type="entry name" value="MazF"/>
    <property type="match status" value="1"/>
</dbReference>
<proteinExistence type="inferred from homology"/>
<comment type="function">
    <text evidence="3">Toxic component of a type II toxin-antitoxin (TA) system.</text>
</comment>
<protein>
    <recommendedName>
        <fullName evidence="3">mRNA interferase</fullName>
        <ecNumber evidence="3">3.1.-.-</ecNumber>
    </recommendedName>
</protein>
<reference evidence="4 5" key="1">
    <citation type="submission" date="2021-03" db="EMBL/GenBank/DDBJ databases">
        <title>Human Oral Microbial Genomes.</title>
        <authorList>
            <person name="Johnston C.D."/>
            <person name="Chen T."/>
            <person name="Dewhirst F.E."/>
        </authorList>
    </citation>
    <scope>NUCLEOTIDE SEQUENCE [LARGE SCALE GENOMIC DNA]</scope>
    <source>
        <strain evidence="4 5">DSMZ 100122</strain>
    </source>
</reference>
<name>A0ABX7Y6N6_9ACTN</name>
<keyword evidence="3" id="KW-0378">Hydrolase</keyword>
<dbReference type="PANTHER" id="PTHR33988:SF2">
    <property type="entry name" value="ENDORIBONUCLEASE MAZF"/>
    <property type="match status" value="1"/>
</dbReference>
<keyword evidence="2" id="KW-1277">Toxin-antitoxin system</keyword>
<keyword evidence="3" id="KW-0540">Nuclease</keyword>
<dbReference type="InterPro" id="IPR011067">
    <property type="entry name" value="Plasmid_toxin/cell-grow_inhib"/>
</dbReference>
<organism evidence="4 5">
    <name type="scientific">Arachnia rubra</name>
    <dbReference type="NCBI Taxonomy" id="1547448"/>
    <lineage>
        <taxon>Bacteria</taxon>
        <taxon>Bacillati</taxon>
        <taxon>Actinomycetota</taxon>
        <taxon>Actinomycetes</taxon>
        <taxon>Propionibacteriales</taxon>
        <taxon>Propionibacteriaceae</taxon>
        <taxon>Arachnia</taxon>
    </lineage>
</organism>
<dbReference type="PANTHER" id="PTHR33988">
    <property type="entry name" value="ENDORIBONUCLEASE MAZF-RELATED"/>
    <property type="match status" value="1"/>
</dbReference>
<keyword evidence="5" id="KW-1185">Reference proteome</keyword>